<dbReference type="Proteomes" id="UP000181980">
    <property type="component" value="Unassembled WGS sequence"/>
</dbReference>
<protein>
    <submittedName>
        <fullName evidence="1">Uncharacterized protein</fullName>
    </submittedName>
</protein>
<proteinExistence type="predicted"/>
<reference evidence="2" key="1">
    <citation type="submission" date="2016-10" db="EMBL/GenBank/DDBJ databases">
        <authorList>
            <person name="Varghese N."/>
            <person name="Submissions S."/>
        </authorList>
    </citation>
    <scope>NUCLEOTIDE SEQUENCE [LARGE SCALE GENOMIC DNA]</scope>
    <source>
        <strain evidence="2">DSM 45237</strain>
    </source>
</reference>
<dbReference type="STRING" id="561176.SAMN04488561_5540"/>
<gene>
    <name evidence="1" type="ORF">SAMN04488561_5540</name>
</gene>
<evidence type="ECO:0000313" key="2">
    <source>
        <dbReference type="Proteomes" id="UP000181980"/>
    </source>
</evidence>
<dbReference type="AlphaFoldDB" id="A0A1H5PSG0"/>
<name>A0A1H5PSG0_9ACTN</name>
<dbReference type="RefSeq" id="WP_069112409.1">
    <property type="nucleotide sequence ID" value="NZ_FNUC01000004.1"/>
</dbReference>
<dbReference type="OrthoDB" id="1030389at2"/>
<sequence length="111" mass="12280">MRQSLTAVLERNTTVRGDFATEPYEVAWASEARWFVQVLSAAGGPAELDVVTQVSPDGITWCDHEEAPHATAGPGLTSWTVREFGHWLRLRGRVRGDDAEVKLRVYLAAKS</sequence>
<dbReference type="EMBL" id="FNUC01000004">
    <property type="protein sequence ID" value="SEF16792.1"/>
    <property type="molecule type" value="Genomic_DNA"/>
</dbReference>
<organism evidence="1 2">
    <name type="scientific">Jiangella alba</name>
    <dbReference type="NCBI Taxonomy" id="561176"/>
    <lineage>
        <taxon>Bacteria</taxon>
        <taxon>Bacillati</taxon>
        <taxon>Actinomycetota</taxon>
        <taxon>Actinomycetes</taxon>
        <taxon>Jiangellales</taxon>
        <taxon>Jiangellaceae</taxon>
        <taxon>Jiangella</taxon>
    </lineage>
</organism>
<accession>A0A1H5PSG0</accession>
<evidence type="ECO:0000313" key="1">
    <source>
        <dbReference type="EMBL" id="SEF16792.1"/>
    </source>
</evidence>
<keyword evidence="2" id="KW-1185">Reference proteome</keyword>